<organism evidence="2 3">
    <name type="scientific">Fukomys damarensis</name>
    <name type="common">Damaraland mole rat</name>
    <name type="synonym">Cryptomys damarensis</name>
    <dbReference type="NCBI Taxonomy" id="885580"/>
    <lineage>
        <taxon>Eukaryota</taxon>
        <taxon>Metazoa</taxon>
        <taxon>Chordata</taxon>
        <taxon>Craniata</taxon>
        <taxon>Vertebrata</taxon>
        <taxon>Euteleostomi</taxon>
        <taxon>Mammalia</taxon>
        <taxon>Eutheria</taxon>
        <taxon>Euarchontoglires</taxon>
        <taxon>Glires</taxon>
        <taxon>Rodentia</taxon>
        <taxon>Hystricomorpha</taxon>
        <taxon>Bathyergidae</taxon>
        <taxon>Fukomys</taxon>
    </lineage>
</organism>
<feature type="region of interest" description="Disordered" evidence="1">
    <location>
        <begin position="35"/>
        <end position="63"/>
    </location>
</feature>
<dbReference type="Proteomes" id="UP000028990">
    <property type="component" value="Unassembled WGS sequence"/>
</dbReference>
<feature type="compositionally biased region" description="Low complexity" evidence="1">
    <location>
        <begin position="45"/>
        <end position="55"/>
    </location>
</feature>
<evidence type="ECO:0000313" key="2">
    <source>
        <dbReference type="EMBL" id="KFO21641.1"/>
    </source>
</evidence>
<accession>A0A091DFU8</accession>
<protein>
    <submittedName>
        <fullName evidence="2">Uncharacterized protein</fullName>
    </submittedName>
</protein>
<feature type="region of interest" description="Disordered" evidence="1">
    <location>
        <begin position="80"/>
        <end position="123"/>
    </location>
</feature>
<proteinExistence type="predicted"/>
<dbReference type="EMBL" id="KN124332">
    <property type="protein sequence ID" value="KFO21641.1"/>
    <property type="molecule type" value="Genomic_DNA"/>
</dbReference>
<gene>
    <name evidence="2" type="ORF">H920_16971</name>
</gene>
<sequence>MRVRIVSVVFPQIARLFSNICALGQTRPRPLVCKPLTPPSRVNTPASPAGPAPSAVLQTPPPGRSLESISLPVALSSASALWSPPGSEVPAFPSLPGTSSAIAERSPRLGSPGMPALVSRQLP</sequence>
<dbReference type="AlphaFoldDB" id="A0A091DFU8"/>
<keyword evidence="3" id="KW-1185">Reference proteome</keyword>
<evidence type="ECO:0000313" key="3">
    <source>
        <dbReference type="Proteomes" id="UP000028990"/>
    </source>
</evidence>
<name>A0A091DFU8_FUKDA</name>
<evidence type="ECO:0000256" key="1">
    <source>
        <dbReference type="SAM" id="MobiDB-lite"/>
    </source>
</evidence>
<reference evidence="2 3" key="1">
    <citation type="submission" date="2013-11" db="EMBL/GenBank/DDBJ databases">
        <title>The Damaraland mole rat (Fukomys damarensis) genome and evolution of African mole rats.</title>
        <authorList>
            <person name="Gladyshev V.N."/>
            <person name="Fang X."/>
        </authorList>
    </citation>
    <scope>NUCLEOTIDE SEQUENCE [LARGE SCALE GENOMIC DNA]</scope>
    <source>
        <tissue evidence="2">Liver</tissue>
    </source>
</reference>